<dbReference type="Proteomes" id="UP000094291">
    <property type="component" value="Unassembled WGS sequence"/>
</dbReference>
<evidence type="ECO:0000256" key="1">
    <source>
        <dbReference type="SAM" id="Phobius"/>
    </source>
</evidence>
<evidence type="ECO:0000313" key="3">
    <source>
        <dbReference type="Proteomes" id="UP000094291"/>
    </source>
</evidence>
<feature type="transmembrane region" description="Helical" evidence="1">
    <location>
        <begin position="178"/>
        <end position="207"/>
    </location>
</feature>
<protein>
    <recommendedName>
        <fullName evidence="4">Stage II sporulation protein M</fullName>
    </recommendedName>
</protein>
<keyword evidence="3" id="KW-1185">Reference proteome</keyword>
<accession>A0A1E2V664</accession>
<feature type="transmembrane region" description="Helical" evidence="1">
    <location>
        <begin position="101"/>
        <end position="123"/>
    </location>
</feature>
<dbReference type="EMBL" id="MDTQ01000001">
    <property type="protein sequence ID" value="ODC02500.1"/>
    <property type="molecule type" value="Genomic_DNA"/>
</dbReference>
<sequence length="323" mass="36336">MRERDFESQHAPLWHRFEQQVAGGDARKAVLDEQFPQLYRQLCHHLAMARQRDYSEALVNRLNRLVMAGHHQLYRREQRLGLEMVARALAQFVITLRHARVYLICAVLLFLLPALVVGSATYFDHSVAYSLMSPAQVADIESMYDPDNRRIGPERDAETDLVMFGYYIKHNIGIAFRAFAGGIFLGIGSVWVLLFNGVFLGAVAGYLTQAGFSETFYPFVIGHGAFELTAIVISGAAGMMVGYALINPGRFRRVEALRLAAAKAVRLMYGAMFMLLVAAFLEAFWSSSTQLPVVLKLSVGAGFWLLVLWFCFFSSIGQRRESY</sequence>
<keyword evidence="1" id="KW-0812">Transmembrane</keyword>
<gene>
    <name evidence="2" type="ORF">BFW38_02010</name>
</gene>
<feature type="transmembrane region" description="Helical" evidence="1">
    <location>
        <begin position="219"/>
        <end position="246"/>
    </location>
</feature>
<keyword evidence="1" id="KW-1133">Transmembrane helix</keyword>
<dbReference type="Pfam" id="PF01944">
    <property type="entry name" value="SpoIIM"/>
    <property type="match status" value="1"/>
</dbReference>
<proteinExistence type="predicted"/>
<dbReference type="InterPro" id="IPR002798">
    <property type="entry name" value="SpoIIM-like"/>
</dbReference>
<comment type="caution">
    <text evidence="2">The sequence shown here is derived from an EMBL/GenBank/DDBJ whole genome shotgun (WGS) entry which is preliminary data.</text>
</comment>
<dbReference type="PANTHER" id="PTHR35337">
    <property type="entry name" value="SLR1478 PROTEIN"/>
    <property type="match status" value="1"/>
</dbReference>
<dbReference type="AlphaFoldDB" id="A0A1E2V664"/>
<evidence type="ECO:0008006" key="4">
    <source>
        <dbReference type="Google" id="ProtNLM"/>
    </source>
</evidence>
<name>A0A1E2V664_9GAMM</name>
<feature type="transmembrane region" description="Helical" evidence="1">
    <location>
        <begin position="297"/>
        <end position="317"/>
    </location>
</feature>
<dbReference type="STRING" id="197479.BFW38_02010"/>
<feature type="transmembrane region" description="Helical" evidence="1">
    <location>
        <begin position="267"/>
        <end position="285"/>
    </location>
</feature>
<dbReference type="RefSeq" id="WP_068996885.1">
    <property type="nucleotide sequence ID" value="NZ_MDTQ01000001.1"/>
</dbReference>
<reference evidence="2 3" key="1">
    <citation type="submission" date="2016-08" db="EMBL/GenBank/DDBJ databases">
        <authorList>
            <person name="Seilhamer J.J."/>
        </authorList>
    </citation>
    <scope>NUCLEOTIDE SEQUENCE [LARGE SCALE GENOMIC DNA]</scope>
    <source>
        <strain evidence="2 3">PH27A</strain>
    </source>
</reference>
<dbReference type="OrthoDB" id="9792847at2"/>
<organism evidence="2 3">
    <name type="scientific">Terasakiispira papahanaumokuakeensis</name>
    <dbReference type="NCBI Taxonomy" id="197479"/>
    <lineage>
        <taxon>Bacteria</taxon>
        <taxon>Pseudomonadati</taxon>
        <taxon>Pseudomonadota</taxon>
        <taxon>Gammaproteobacteria</taxon>
        <taxon>Oceanospirillales</taxon>
        <taxon>Terasakiispira</taxon>
    </lineage>
</organism>
<keyword evidence="1" id="KW-0472">Membrane</keyword>
<evidence type="ECO:0000313" key="2">
    <source>
        <dbReference type="EMBL" id="ODC02500.1"/>
    </source>
</evidence>
<dbReference type="PANTHER" id="PTHR35337:SF1">
    <property type="entry name" value="SLR1478 PROTEIN"/>
    <property type="match status" value="1"/>
</dbReference>